<dbReference type="AlphaFoldDB" id="A0AAD5Q3C8"/>
<feature type="transmembrane region" description="Helical" evidence="8">
    <location>
        <begin position="808"/>
        <end position="833"/>
    </location>
</feature>
<sequence>MALHRVQNSERSPKLAIEFLATVGAELETLCVGSTDKRQWLSPSWLHDALRCCRRLKKLELVNIDLGSLAPLLQAYEDQSSQIESLHFHKTKLQDEWSLDAFFDALHSSDHPMNLVLSDLTFGLYVNKLDLEIPSRSLTRCFLALQANRTLRRCIAVAPTVELHNSNAEAFEEINQLWQASGHNPRQCVAFLSIAASHSQSIASLRRLDRGLLSNILAFAGPRRSCQPLVSTSCSAQGILTFRRSPQVPMAPMSLPTQPRAQDHDIVLLEEADLYYYRNPTVPPVNASSQPPLQSTASHSGADTRSQHSGASVAERQSVTFTPHQTRSKKTASVDLLPSYYGAIRPGGAIDLFGADYIGLLLNWVIIGFFNSAAPGILVKVIYYYLGMQGYQADAALALNRLASNFKVALGFLTDAVSINRQRRKPFMYIGWSLLAAFMLFMAVMPPVEPFIKNGEIHNATASSQGPRYVIPLMFASFALLLATVAAEGIMVEVAHLEGDYDRGRAQCQTIAARFLGEFLGSMFATLSLNSADFGGAFAYAVPLSVVFTVCAAVALVGVFVTKQYLHEAPLATSRQRLSSQMRTVWRFVEQRATWQMMGASFLLAAGPAFQIVDMTAVMSDWIRADPFVVSVVASVYRLFVVGFVALFLRFMLNASWRLTVVVSLVGSHAVMLVGQLLTVFDVSRSQSCWLFWEYLGALLSRVTWLTPLLIAVEVTEPGYEATGYGLFTTAANVGSSVMVLTKNFVIASYSPEMRDLKADTQAVRMHVATGFFIKFGVALVMSLAVWPMLPRQKMHLKEIKALGRPNILIPIVLYAIFLALFAVALTSMLLAVSPTTACLTFAGGRGCDATK</sequence>
<comment type="caution">
    <text evidence="9">The sequence shown here is derived from an EMBL/GenBank/DDBJ whole genome shotgun (WGS) entry which is preliminary data.</text>
</comment>
<evidence type="ECO:0000256" key="2">
    <source>
        <dbReference type="ARBA" id="ARBA00007015"/>
    </source>
</evidence>
<evidence type="ECO:0000256" key="8">
    <source>
        <dbReference type="SAM" id="Phobius"/>
    </source>
</evidence>
<protein>
    <recommendedName>
        <fullName evidence="11">Transmembrane protein</fullName>
    </recommendedName>
</protein>
<evidence type="ECO:0000256" key="5">
    <source>
        <dbReference type="ARBA" id="ARBA00022989"/>
    </source>
</evidence>
<dbReference type="InterPro" id="IPR036259">
    <property type="entry name" value="MFS_trans_sf"/>
</dbReference>
<feature type="transmembrane region" description="Helical" evidence="8">
    <location>
        <begin position="469"/>
        <end position="490"/>
    </location>
</feature>
<keyword evidence="5 8" id="KW-1133">Transmembrane helix</keyword>
<accession>A0AAD5Q3C8</accession>
<dbReference type="Proteomes" id="UP001209570">
    <property type="component" value="Unassembled WGS sequence"/>
</dbReference>
<evidence type="ECO:0000256" key="4">
    <source>
        <dbReference type="ARBA" id="ARBA00022692"/>
    </source>
</evidence>
<dbReference type="GO" id="GO:0016020">
    <property type="term" value="C:membrane"/>
    <property type="evidence" value="ECO:0007669"/>
    <property type="project" value="UniProtKB-SubCell"/>
</dbReference>
<evidence type="ECO:0000256" key="3">
    <source>
        <dbReference type="ARBA" id="ARBA00022448"/>
    </source>
</evidence>
<dbReference type="PANTHER" id="PTHR31585">
    <property type="entry name" value="FOLATE-BIOPTERIN TRANSPORTER 1, CHLOROPLASTIC"/>
    <property type="match status" value="1"/>
</dbReference>
<feature type="transmembrane region" description="Helical" evidence="8">
    <location>
        <begin position="766"/>
        <end position="787"/>
    </location>
</feature>
<dbReference type="InterPro" id="IPR039309">
    <property type="entry name" value="BT1"/>
</dbReference>
<dbReference type="SUPFAM" id="SSF103473">
    <property type="entry name" value="MFS general substrate transporter"/>
    <property type="match status" value="1"/>
</dbReference>
<evidence type="ECO:0008006" key="11">
    <source>
        <dbReference type="Google" id="ProtNLM"/>
    </source>
</evidence>
<organism evidence="9 10">
    <name type="scientific">Pythium insidiosum</name>
    <name type="common">Pythiosis disease agent</name>
    <dbReference type="NCBI Taxonomy" id="114742"/>
    <lineage>
        <taxon>Eukaryota</taxon>
        <taxon>Sar</taxon>
        <taxon>Stramenopiles</taxon>
        <taxon>Oomycota</taxon>
        <taxon>Peronosporomycetes</taxon>
        <taxon>Pythiales</taxon>
        <taxon>Pythiaceae</taxon>
        <taxon>Pythium</taxon>
    </lineage>
</organism>
<evidence type="ECO:0000256" key="7">
    <source>
        <dbReference type="SAM" id="MobiDB-lite"/>
    </source>
</evidence>
<dbReference type="Gene3D" id="1.20.1250.20">
    <property type="entry name" value="MFS general substrate transporter like domains"/>
    <property type="match status" value="1"/>
</dbReference>
<name>A0AAD5Q3C8_PYTIN</name>
<proteinExistence type="inferred from homology"/>
<keyword evidence="4 8" id="KW-0812">Transmembrane</keyword>
<feature type="region of interest" description="Disordered" evidence="7">
    <location>
        <begin position="283"/>
        <end position="326"/>
    </location>
</feature>
<comment type="similarity">
    <text evidence="2">Belongs to the major facilitator superfamily. Folate-biopterin transporter (TC 2.A.71) family.</text>
</comment>
<keyword evidence="10" id="KW-1185">Reference proteome</keyword>
<feature type="transmembrane region" description="Helical" evidence="8">
    <location>
        <begin position="427"/>
        <end position="445"/>
    </location>
</feature>
<evidence type="ECO:0000256" key="6">
    <source>
        <dbReference type="ARBA" id="ARBA00023136"/>
    </source>
</evidence>
<comment type="subcellular location">
    <subcellularLocation>
        <location evidence="1">Membrane</location>
        <topology evidence="1">Multi-pass membrane protein</topology>
    </subcellularLocation>
</comment>
<feature type="transmembrane region" description="Helical" evidence="8">
    <location>
        <begin position="661"/>
        <end position="681"/>
    </location>
</feature>
<feature type="transmembrane region" description="Helical" evidence="8">
    <location>
        <begin position="725"/>
        <end position="746"/>
    </location>
</feature>
<evidence type="ECO:0000256" key="1">
    <source>
        <dbReference type="ARBA" id="ARBA00004141"/>
    </source>
</evidence>
<keyword evidence="6 8" id="KW-0472">Membrane</keyword>
<feature type="transmembrane region" description="Helical" evidence="8">
    <location>
        <begin position="511"/>
        <end position="532"/>
    </location>
</feature>
<feature type="compositionally biased region" description="Polar residues" evidence="7">
    <location>
        <begin position="286"/>
        <end position="325"/>
    </location>
</feature>
<feature type="transmembrane region" description="Helical" evidence="8">
    <location>
        <begin position="538"/>
        <end position="561"/>
    </location>
</feature>
<keyword evidence="3" id="KW-0813">Transport</keyword>
<feature type="transmembrane region" description="Helical" evidence="8">
    <location>
        <begin position="361"/>
        <end position="386"/>
    </location>
</feature>
<feature type="transmembrane region" description="Helical" evidence="8">
    <location>
        <begin position="593"/>
        <end position="613"/>
    </location>
</feature>
<feature type="transmembrane region" description="Helical" evidence="8">
    <location>
        <begin position="628"/>
        <end position="649"/>
    </location>
</feature>
<dbReference type="EMBL" id="JAKCXM010000988">
    <property type="protein sequence ID" value="KAJ0391523.1"/>
    <property type="molecule type" value="Genomic_DNA"/>
</dbReference>
<gene>
    <name evidence="9" type="ORF">P43SY_010342</name>
</gene>
<evidence type="ECO:0000313" key="10">
    <source>
        <dbReference type="Proteomes" id="UP001209570"/>
    </source>
</evidence>
<reference evidence="9" key="1">
    <citation type="submission" date="2021-12" db="EMBL/GenBank/DDBJ databases">
        <title>Prjna785345.</title>
        <authorList>
            <person name="Rujirawat T."/>
            <person name="Krajaejun T."/>
        </authorList>
    </citation>
    <scope>NUCLEOTIDE SEQUENCE</scope>
    <source>
        <strain evidence="9">Pi057C3</strain>
    </source>
</reference>
<evidence type="ECO:0000313" key="9">
    <source>
        <dbReference type="EMBL" id="KAJ0391523.1"/>
    </source>
</evidence>
<feature type="transmembrane region" description="Helical" evidence="8">
    <location>
        <begin position="693"/>
        <end position="713"/>
    </location>
</feature>
<dbReference type="PANTHER" id="PTHR31585:SF5">
    <property type="entry name" value="RNA-BINDING S4 DOMAIN-CONTAINING PROTEIN"/>
    <property type="match status" value="1"/>
</dbReference>